<gene>
    <name evidence="1" type="ORF">H6G03_07200</name>
</gene>
<name>A0A926ZFI3_9CYAN</name>
<protein>
    <submittedName>
        <fullName evidence="1">Uncharacterized protein</fullName>
    </submittedName>
</protein>
<evidence type="ECO:0000313" key="2">
    <source>
        <dbReference type="Proteomes" id="UP000641646"/>
    </source>
</evidence>
<sequence length="72" mass="8449">MNVLKSRLHRLTYQLSGLIEQLADEDLETAWRVLQQVYCDLYTIKAINEAKRQVQPGDTMNYEEAVRVLRLP</sequence>
<accession>A0A926ZFI3</accession>
<proteinExistence type="predicted"/>
<reference evidence="1" key="1">
    <citation type="journal article" date="2015" name="ISME J.">
        <title>Draft Genome Sequence of Streptomyces incarnatus NRRL8089, which Produces the Nucleoside Antibiotic Sinefungin.</title>
        <authorList>
            <person name="Oshima K."/>
            <person name="Hattori M."/>
            <person name="Shimizu H."/>
            <person name="Fukuda K."/>
            <person name="Nemoto M."/>
            <person name="Inagaki K."/>
            <person name="Tamura T."/>
        </authorList>
    </citation>
    <scope>NUCLEOTIDE SEQUENCE</scope>
    <source>
        <strain evidence="1">FACHB-1375</strain>
    </source>
</reference>
<dbReference type="AlphaFoldDB" id="A0A926ZFI3"/>
<reference evidence="1" key="2">
    <citation type="submission" date="2020-08" db="EMBL/GenBank/DDBJ databases">
        <authorList>
            <person name="Chen M."/>
            <person name="Teng W."/>
            <person name="Zhao L."/>
            <person name="Hu C."/>
            <person name="Zhou Y."/>
            <person name="Han B."/>
            <person name="Song L."/>
            <person name="Shu W."/>
        </authorList>
    </citation>
    <scope>NUCLEOTIDE SEQUENCE</scope>
    <source>
        <strain evidence="1">FACHB-1375</strain>
    </source>
</reference>
<dbReference type="Proteomes" id="UP000641646">
    <property type="component" value="Unassembled WGS sequence"/>
</dbReference>
<comment type="caution">
    <text evidence="1">The sequence shown here is derived from an EMBL/GenBank/DDBJ whole genome shotgun (WGS) entry which is preliminary data.</text>
</comment>
<keyword evidence="2" id="KW-1185">Reference proteome</keyword>
<dbReference type="RefSeq" id="WP_190463559.1">
    <property type="nucleotide sequence ID" value="NZ_JACJPW010000013.1"/>
</dbReference>
<dbReference type="EMBL" id="JACJPW010000013">
    <property type="protein sequence ID" value="MBD2180890.1"/>
    <property type="molecule type" value="Genomic_DNA"/>
</dbReference>
<evidence type="ECO:0000313" key="1">
    <source>
        <dbReference type="EMBL" id="MBD2180890.1"/>
    </source>
</evidence>
<organism evidence="1 2">
    <name type="scientific">Aerosakkonema funiforme FACHB-1375</name>
    <dbReference type="NCBI Taxonomy" id="2949571"/>
    <lineage>
        <taxon>Bacteria</taxon>
        <taxon>Bacillati</taxon>
        <taxon>Cyanobacteriota</taxon>
        <taxon>Cyanophyceae</taxon>
        <taxon>Oscillatoriophycideae</taxon>
        <taxon>Aerosakkonematales</taxon>
        <taxon>Aerosakkonemataceae</taxon>
        <taxon>Aerosakkonema</taxon>
    </lineage>
</organism>